<evidence type="ECO:0000259" key="2">
    <source>
        <dbReference type="PROSITE" id="PS50089"/>
    </source>
</evidence>
<keyword evidence="1" id="KW-0863">Zinc-finger</keyword>
<dbReference type="InterPro" id="IPR001841">
    <property type="entry name" value="Znf_RING"/>
</dbReference>
<dbReference type="SUPFAM" id="SSF57850">
    <property type="entry name" value="RING/U-box"/>
    <property type="match status" value="1"/>
</dbReference>
<gene>
    <name evidence="3" type="ORF">CSHISOI_03390</name>
</gene>
<proteinExistence type="predicted"/>
<dbReference type="OrthoDB" id="8062037at2759"/>
<accession>A0A5Q4BZ79</accession>
<dbReference type="Pfam" id="PF13639">
    <property type="entry name" value="zf-RING_2"/>
    <property type="match status" value="1"/>
</dbReference>
<dbReference type="GO" id="GO:0008270">
    <property type="term" value="F:zinc ion binding"/>
    <property type="evidence" value="ECO:0007669"/>
    <property type="project" value="UniProtKB-KW"/>
</dbReference>
<organism evidence="3 4">
    <name type="scientific">Colletotrichum shisoi</name>
    <dbReference type="NCBI Taxonomy" id="2078593"/>
    <lineage>
        <taxon>Eukaryota</taxon>
        <taxon>Fungi</taxon>
        <taxon>Dikarya</taxon>
        <taxon>Ascomycota</taxon>
        <taxon>Pezizomycotina</taxon>
        <taxon>Sordariomycetes</taxon>
        <taxon>Hypocreomycetidae</taxon>
        <taxon>Glomerellales</taxon>
        <taxon>Glomerellaceae</taxon>
        <taxon>Colletotrichum</taxon>
        <taxon>Colletotrichum destructivum species complex</taxon>
    </lineage>
</organism>
<dbReference type="Proteomes" id="UP000326340">
    <property type="component" value="Unassembled WGS sequence"/>
</dbReference>
<protein>
    <submittedName>
        <fullName evidence="3">Putative RING finger protein</fullName>
    </submittedName>
</protein>
<dbReference type="PROSITE" id="PS50089">
    <property type="entry name" value="ZF_RING_2"/>
    <property type="match status" value="1"/>
</dbReference>
<name>A0A5Q4BZ79_9PEZI</name>
<reference evidence="3 4" key="1">
    <citation type="journal article" date="2019" name="Sci. Rep.">
        <title>Colletotrichum shisoi sp. nov., an anthracnose pathogen of Perilla frutescens in Japan: molecular phylogenetic, morphological and genomic evidence.</title>
        <authorList>
            <person name="Gan P."/>
            <person name="Tsushima A."/>
            <person name="Hiroyama R."/>
            <person name="Narusaka M."/>
            <person name="Takano Y."/>
            <person name="Narusaka Y."/>
            <person name="Kawaradani M."/>
            <person name="Damm U."/>
            <person name="Shirasu K."/>
        </authorList>
    </citation>
    <scope>NUCLEOTIDE SEQUENCE [LARGE SCALE GENOMIC DNA]</scope>
    <source>
        <strain evidence="3 4">PG-2018a</strain>
    </source>
</reference>
<comment type="caution">
    <text evidence="3">The sequence shown here is derived from an EMBL/GenBank/DDBJ whole genome shotgun (WGS) entry which is preliminary data.</text>
</comment>
<evidence type="ECO:0000313" key="3">
    <source>
        <dbReference type="EMBL" id="TQN72121.1"/>
    </source>
</evidence>
<keyword evidence="4" id="KW-1185">Reference proteome</keyword>
<evidence type="ECO:0000256" key="1">
    <source>
        <dbReference type="PROSITE-ProRule" id="PRU00175"/>
    </source>
</evidence>
<dbReference type="AlphaFoldDB" id="A0A5Q4BZ79"/>
<dbReference type="InterPro" id="IPR013083">
    <property type="entry name" value="Znf_RING/FYVE/PHD"/>
</dbReference>
<dbReference type="Gene3D" id="3.30.40.10">
    <property type="entry name" value="Zinc/RING finger domain, C3HC4 (zinc finger)"/>
    <property type="match status" value="1"/>
</dbReference>
<dbReference type="EMBL" id="PUHP01000200">
    <property type="protein sequence ID" value="TQN72121.1"/>
    <property type="molecule type" value="Genomic_DNA"/>
</dbReference>
<feature type="domain" description="RING-type" evidence="2">
    <location>
        <begin position="73"/>
        <end position="127"/>
    </location>
</feature>
<sequence>MAMVPGIVRAQRRYLSTRRYGSSENCSRLRKTFPPFVNDWLRPIEPKFSDVERCFFPSPKTMFLIDQPEGLVCQICQHSKLSFQDHADKRTDELPDSVPAIMPCGHVAGVRCLTTWLRDHHNCPFCRQELTHSKCGHGVAPRHITAEEIFLIPATIPEGGSIPELCPRCYATALRTSAEARFDACKRRFVQARRRFFTSKSQADASLLMHRKTDFENIMLEEYYAKMTNTWLNCW</sequence>
<keyword evidence="1" id="KW-0862">Zinc</keyword>
<evidence type="ECO:0000313" key="4">
    <source>
        <dbReference type="Proteomes" id="UP000326340"/>
    </source>
</evidence>
<keyword evidence="1" id="KW-0479">Metal-binding</keyword>